<evidence type="ECO:0000313" key="7">
    <source>
        <dbReference type="EMBL" id="KAK9766979.1"/>
    </source>
</evidence>
<dbReference type="Gene3D" id="3.60.15.10">
    <property type="entry name" value="Ribonuclease Z/Hydroxyacylglutathione hydrolase-like"/>
    <property type="match status" value="1"/>
</dbReference>
<dbReference type="InterPro" id="IPR036866">
    <property type="entry name" value="RibonucZ/Hydroxyglut_hydro"/>
</dbReference>
<organism evidence="7 8">
    <name type="scientific">Basidiobolus ranarum</name>
    <dbReference type="NCBI Taxonomy" id="34480"/>
    <lineage>
        <taxon>Eukaryota</taxon>
        <taxon>Fungi</taxon>
        <taxon>Fungi incertae sedis</taxon>
        <taxon>Zoopagomycota</taxon>
        <taxon>Entomophthoromycotina</taxon>
        <taxon>Basidiobolomycetes</taxon>
        <taxon>Basidiobolales</taxon>
        <taxon>Basidiobolaceae</taxon>
        <taxon>Basidiobolus</taxon>
    </lineage>
</organism>
<feature type="domain" description="Beta-Casp" evidence="6">
    <location>
        <begin position="284"/>
        <end position="404"/>
    </location>
</feature>
<gene>
    <name evidence="7" type="primary">INTS9</name>
    <name evidence="7" type="ORF">K7432_003529</name>
</gene>
<evidence type="ECO:0000256" key="2">
    <source>
        <dbReference type="ARBA" id="ARBA00004496"/>
    </source>
</evidence>
<dbReference type="PANTHER" id="PTHR46094:SF1">
    <property type="entry name" value="INTEGRATOR COMPLEX SUBUNIT 9"/>
    <property type="match status" value="1"/>
</dbReference>
<keyword evidence="4" id="KW-0963">Cytoplasm</keyword>
<comment type="subcellular location">
    <subcellularLocation>
        <location evidence="2">Cytoplasm</location>
    </subcellularLocation>
    <subcellularLocation>
        <location evidence="1">Nucleus</location>
    </subcellularLocation>
</comment>
<comment type="similarity">
    <text evidence="3">Belongs to the metallo-beta-lactamase superfamily. RNA-metabolizing metallo-beta-lactamase-like family. INTS9 subfamily.</text>
</comment>
<sequence>MKLQSLGQGERGGSFLLKLRDVVILLDCGLRIGADLFNSSDNDNIDLAAQSQNLKQSNDRRLLVETPNFTDVDFSTVDFILISNFKQMLALPFITEYTDFKGQIYATEPTINFGCQLMEELVKYAEDPFYQREHSNENSNTSKYTSEFNQKSSLLRRMYSFNDIQSCIYKIQPIRYQEKLSLVDSIEVTATSSGYCLGGSNWLIKYGDKLISFISTSSVAPSTHASPFDPSIFKNSDMTIFGEVSLNSNIQPLQSFYNELCTSTAKTLRKGGNVIFPTYPCGTLFDIIEVLSKYLSNMSFADVHMYVISPVAAKSLQYSNILAEWMCSAKQEKVYLPEAPLIHSELIANEKLSYYPNLSEAFGRNFKEPCIIFAGHPSLMVGDVTRFIDMWKNDPKNTIIFTDAEYDYIKALKSCQPLSLNVNYCPLEGGLNNEDVELLVRNYKLSHVVVPKDQSFHKMIDHSTTVNMYTPLEIVSIPLRFEFDRVLLTEPIMTALKPTSNGHSEYSEITGSFGIANGKNEIQLGSVYDIPNLHFQRQRHLYGDVDLTKVLNRLDENEIEYDYEELDNDTKIVINLQCKHGKGKITIDSRESSITAENNTLRSILKDIFLELLTAA</sequence>
<evidence type="ECO:0000256" key="1">
    <source>
        <dbReference type="ARBA" id="ARBA00004123"/>
    </source>
</evidence>
<dbReference type="Pfam" id="PF10996">
    <property type="entry name" value="Beta-Casp"/>
    <property type="match status" value="1"/>
</dbReference>
<keyword evidence="5" id="KW-0539">Nucleus</keyword>
<protein>
    <submittedName>
        <fullName evidence="7">Integrator complex subunit 9</fullName>
    </submittedName>
</protein>
<evidence type="ECO:0000313" key="8">
    <source>
        <dbReference type="Proteomes" id="UP001479436"/>
    </source>
</evidence>
<evidence type="ECO:0000256" key="5">
    <source>
        <dbReference type="ARBA" id="ARBA00023242"/>
    </source>
</evidence>
<evidence type="ECO:0000259" key="6">
    <source>
        <dbReference type="SMART" id="SM01027"/>
    </source>
</evidence>
<accession>A0ABR2WZP3</accession>
<dbReference type="EMBL" id="JASJQH010000109">
    <property type="protein sequence ID" value="KAK9766979.1"/>
    <property type="molecule type" value="Genomic_DNA"/>
</dbReference>
<dbReference type="Proteomes" id="UP001479436">
    <property type="component" value="Unassembled WGS sequence"/>
</dbReference>
<dbReference type="Gene3D" id="3.40.50.10890">
    <property type="match status" value="1"/>
</dbReference>
<dbReference type="SUPFAM" id="SSF56281">
    <property type="entry name" value="Metallo-hydrolase/oxidoreductase"/>
    <property type="match status" value="1"/>
</dbReference>
<name>A0ABR2WZP3_9FUNG</name>
<dbReference type="InterPro" id="IPR027074">
    <property type="entry name" value="Integrator_9su"/>
</dbReference>
<dbReference type="PANTHER" id="PTHR46094">
    <property type="entry name" value="INTEGRATOR COMPLEX SUBUNIT 9"/>
    <property type="match status" value="1"/>
</dbReference>
<reference evidence="7 8" key="1">
    <citation type="submission" date="2023-04" db="EMBL/GenBank/DDBJ databases">
        <title>Genome of Basidiobolus ranarum AG-B5.</title>
        <authorList>
            <person name="Stajich J.E."/>
            <person name="Carter-House D."/>
            <person name="Gryganskyi A."/>
        </authorList>
    </citation>
    <scope>NUCLEOTIDE SEQUENCE [LARGE SCALE GENOMIC DNA]</scope>
    <source>
        <strain evidence="7 8">AG-B5</strain>
    </source>
</reference>
<dbReference type="InterPro" id="IPR001279">
    <property type="entry name" value="Metallo-B-lactamas"/>
</dbReference>
<evidence type="ECO:0000256" key="3">
    <source>
        <dbReference type="ARBA" id="ARBA00006861"/>
    </source>
</evidence>
<dbReference type="SMART" id="SM01027">
    <property type="entry name" value="Beta-Casp"/>
    <property type="match status" value="1"/>
</dbReference>
<evidence type="ECO:0000256" key="4">
    <source>
        <dbReference type="ARBA" id="ARBA00022490"/>
    </source>
</evidence>
<keyword evidence="8" id="KW-1185">Reference proteome</keyword>
<dbReference type="InterPro" id="IPR022712">
    <property type="entry name" value="Beta_Casp"/>
</dbReference>
<comment type="caution">
    <text evidence="7">The sequence shown here is derived from an EMBL/GenBank/DDBJ whole genome shotgun (WGS) entry which is preliminary data.</text>
</comment>
<proteinExistence type="inferred from homology"/>
<dbReference type="Pfam" id="PF16661">
    <property type="entry name" value="Lactamase_B_6"/>
    <property type="match status" value="1"/>
</dbReference>